<name>A0AAW1MDL6_POPJA</name>
<dbReference type="GO" id="GO:0008270">
    <property type="term" value="F:zinc ion binding"/>
    <property type="evidence" value="ECO:0007669"/>
    <property type="project" value="UniProtKB-KW"/>
</dbReference>
<dbReference type="Gene3D" id="4.10.60.10">
    <property type="entry name" value="Zinc finger, CCHC-type"/>
    <property type="match status" value="1"/>
</dbReference>
<dbReference type="EMBL" id="JASPKY010000059">
    <property type="protein sequence ID" value="KAK9744364.1"/>
    <property type="molecule type" value="Genomic_DNA"/>
</dbReference>
<dbReference type="Proteomes" id="UP001458880">
    <property type="component" value="Unassembled WGS sequence"/>
</dbReference>
<feature type="region of interest" description="Disordered" evidence="2">
    <location>
        <begin position="205"/>
        <end position="244"/>
    </location>
</feature>
<keyword evidence="1" id="KW-0479">Metal-binding</keyword>
<evidence type="ECO:0000256" key="1">
    <source>
        <dbReference type="PROSITE-ProRule" id="PRU00047"/>
    </source>
</evidence>
<dbReference type="GO" id="GO:0003676">
    <property type="term" value="F:nucleic acid binding"/>
    <property type="evidence" value="ECO:0007669"/>
    <property type="project" value="InterPro"/>
</dbReference>
<comment type="caution">
    <text evidence="4">The sequence shown here is derived from an EMBL/GenBank/DDBJ whole genome shotgun (WGS) entry which is preliminary data.</text>
</comment>
<evidence type="ECO:0000313" key="4">
    <source>
        <dbReference type="EMBL" id="KAK9744364.1"/>
    </source>
</evidence>
<gene>
    <name evidence="4" type="ORF">QE152_g7816</name>
</gene>
<keyword evidence="5" id="KW-1185">Reference proteome</keyword>
<sequence>MANFCSQGVRETRNGELLLTVQNGSDKAEILRQEIKEKYPEATAINKTEKMVLHIKGLDDVTTTEEIVEAKKMVLHIKGLDDVTTTEEIVEAICRDTRVKPDTFEVRALRPAFGCRQNATIITPTAIGEKLLQMSKIKIGWMKCGIYEREKELKCFRCWELGHIKANCKGSDRSTLCAKCAKPGHMANACQNESYCVHCQEVGHQSGSRRCPKSGKMKDGASSSQNERGNSGGSQNQDDPSQCG</sequence>
<accession>A0AAW1MDL6</accession>
<feature type="domain" description="CCHC-type" evidence="3">
    <location>
        <begin position="177"/>
        <end position="192"/>
    </location>
</feature>
<dbReference type="InterPro" id="IPR036875">
    <property type="entry name" value="Znf_CCHC_sf"/>
</dbReference>
<keyword evidence="1" id="KW-0862">Zinc</keyword>
<dbReference type="SMART" id="SM00343">
    <property type="entry name" value="ZnF_C2HC"/>
    <property type="match status" value="3"/>
</dbReference>
<feature type="domain" description="CCHC-type" evidence="3">
    <location>
        <begin position="154"/>
        <end position="169"/>
    </location>
</feature>
<organism evidence="4 5">
    <name type="scientific">Popillia japonica</name>
    <name type="common">Japanese beetle</name>
    <dbReference type="NCBI Taxonomy" id="7064"/>
    <lineage>
        <taxon>Eukaryota</taxon>
        <taxon>Metazoa</taxon>
        <taxon>Ecdysozoa</taxon>
        <taxon>Arthropoda</taxon>
        <taxon>Hexapoda</taxon>
        <taxon>Insecta</taxon>
        <taxon>Pterygota</taxon>
        <taxon>Neoptera</taxon>
        <taxon>Endopterygota</taxon>
        <taxon>Coleoptera</taxon>
        <taxon>Polyphaga</taxon>
        <taxon>Scarabaeiformia</taxon>
        <taxon>Scarabaeidae</taxon>
        <taxon>Rutelinae</taxon>
        <taxon>Popillia</taxon>
    </lineage>
</organism>
<feature type="compositionally biased region" description="Polar residues" evidence="2">
    <location>
        <begin position="221"/>
        <end position="244"/>
    </location>
</feature>
<keyword evidence="1" id="KW-0863">Zinc-finger</keyword>
<dbReference type="AlphaFoldDB" id="A0AAW1MDL6"/>
<dbReference type="PROSITE" id="PS50158">
    <property type="entry name" value="ZF_CCHC"/>
    <property type="match status" value="2"/>
</dbReference>
<evidence type="ECO:0000259" key="3">
    <source>
        <dbReference type="PROSITE" id="PS50158"/>
    </source>
</evidence>
<reference evidence="4 5" key="1">
    <citation type="journal article" date="2024" name="BMC Genomics">
        <title>De novo assembly and annotation of Popillia japonica's genome with initial clues to its potential as an invasive pest.</title>
        <authorList>
            <person name="Cucini C."/>
            <person name="Boschi S."/>
            <person name="Funari R."/>
            <person name="Cardaioli E."/>
            <person name="Iannotti N."/>
            <person name="Marturano G."/>
            <person name="Paoli F."/>
            <person name="Bruttini M."/>
            <person name="Carapelli A."/>
            <person name="Frati F."/>
            <person name="Nardi F."/>
        </authorList>
    </citation>
    <scope>NUCLEOTIDE SEQUENCE [LARGE SCALE GENOMIC DNA]</scope>
    <source>
        <strain evidence="4">DMR45628</strain>
    </source>
</reference>
<evidence type="ECO:0000256" key="2">
    <source>
        <dbReference type="SAM" id="MobiDB-lite"/>
    </source>
</evidence>
<evidence type="ECO:0000313" key="5">
    <source>
        <dbReference type="Proteomes" id="UP001458880"/>
    </source>
</evidence>
<proteinExistence type="predicted"/>
<dbReference type="SUPFAM" id="SSF57756">
    <property type="entry name" value="Retrovirus zinc finger-like domains"/>
    <property type="match status" value="1"/>
</dbReference>
<protein>
    <recommendedName>
        <fullName evidence="3">CCHC-type domain-containing protein</fullName>
    </recommendedName>
</protein>
<dbReference type="InterPro" id="IPR001878">
    <property type="entry name" value="Znf_CCHC"/>
</dbReference>